<dbReference type="GO" id="GO:0006334">
    <property type="term" value="P:nucleosome assembly"/>
    <property type="evidence" value="ECO:0007669"/>
    <property type="project" value="InterPro"/>
</dbReference>
<dbReference type="GO" id="GO:0003677">
    <property type="term" value="F:DNA binding"/>
    <property type="evidence" value="ECO:0007669"/>
    <property type="project" value="InterPro"/>
</dbReference>
<dbReference type="SUPFAM" id="SSF46785">
    <property type="entry name" value="Winged helix' DNA-binding domain"/>
    <property type="match status" value="1"/>
</dbReference>
<dbReference type="PROSITE" id="PS51504">
    <property type="entry name" value="H15"/>
    <property type="match status" value="1"/>
</dbReference>
<dbReference type="Pfam" id="PF00538">
    <property type="entry name" value="Linker_histone"/>
    <property type="match status" value="1"/>
</dbReference>
<dbReference type="Gene3D" id="1.10.10.10">
    <property type="entry name" value="Winged helix-like DNA-binding domain superfamily/Winged helix DNA-binding domain"/>
    <property type="match status" value="1"/>
</dbReference>
<reference evidence="3" key="1">
    <citation type="submission" date="2021-01" db="EMBL/GenBank/DDBJ databases">
        <authorList>
            <person name="Corre E."/>
            <person name="Pelletier E."/>
            <person name="Niang G."/>
            <person name="Scheremetjew M."/>
            <person name="Finn R."/>
            <person name="Kale V."/>
            <person name="Holt S."/>
            <person name="Cochrane G."/>
            <person name="Meng A."/>
            <person name="Brown T."/>
            <person name="Cohen L."/>
        </authorList>
    </citation>
    <scope>NUCLEOTIDE SEQUENCE</scope>
    <source>
        <strain evidence="3">CCMP3303</strain>
    </source>
</reference>
<organism evidence="3">
    <name type="scientific">Minutocellus polymorphus</name>
    <dbReference type="NCBI Taxonomy" id="265543"/>
    <lineage>
        <taxon>Eukaryota</taxon>
        <taxon>Sar</taxon>
        <taxon>Stramenopiles</taxon>
        <taxon>Ochrophyta</taxon>
        <taxon>Bacillariophyta</taxon>
        <taxon>Mediophyceae</taxon>
        <taxon>Cymatosirophycidae</taxon>
        <taxon>Cymatosirales</taxon>
        <taxon>Cymatosiraceae</taxon>
        <taxon>Minutocellus</taxon>
    </lineage>
</organism>
<feature type="compositionally biased region" description="Basic and acidic residues" evidence="1">
    <location>
        <begin position="151"/>
        <end position="165"/>
    </location>
</feature>
<feature type="domain" description="H15" evidence="2">
    <location>
        <begin position="15"/>
        <end position="92"/>
    </location>
</feature>
<feature type="compositionally biased region" description="Basic residues" evidence="1">
    <location>
        <begin position="188"/>
        <end position="197"/>
    </location>
</feature>
<protein>
    <recommendedName>
        <fullName evidence="2">H15 domain-containing protein</fullName>
    </recommendedName>
</protein>
<evidence type="ECO:0000259" key="2">
    <source>
        <dbReference type="PROSITE" id="PS51504"/>
    </source>
</evidence>
<name>A0A7S0AJX4_9STRA</name>
<accession>A0A7S0AJX4</accession>
<sequence>MASRLKNGLKRIINSSGRGLSMCYKTAIVRALEDLKDHHAHGSSLAAIKKHVEASMSDDGKVWKDVVFLRTIKAMVEKGDLIQTEDHYKISVKLQQRRTGEIRDHLAREEAKKHVTPKSPESKKVVAKFKPALVKKKLLDSKVITIVKPGRKTEKMTVDEKEKKGKSPGSDNQKPRAAKKTEHDKVKIIPHKIVAKRGIKDPMKTR</sequence>
<dbReference type="AlphaFoldDB" id="A0A7S0AJX4"/>
<dbReference type="EMBL" id="HBEJ01006069">
    <property type="protein sequence ID" value="CAD8365730.1"/>
    <property type="molecule type" value="Transcribed_RNA"/>
</dbReference>
<dbReference type="SMART" id="SM00526">
    <property type="entry name" value="H15"/>
    <property type="match status" value="1"/>
</dbReference>
<evidence type="ECO:0000313" key="3">
    <source>
        <dbReference type="EMBL" id="CAD8365730.1"/>
    </source>
</evidence>
<dbReference type="GO" id="GO:0000786">
    <property type="term" value="C:nucleosome"/>
    <property type="evidence" value="ECO:0007669"/>
    <property type="project" value="InterPro"/>
</dbReference>
<dbReference type="InterPro" id="IPR005818">
    <property type="entry name" value="Histone_H1/H5_H15"/>
</dbReference>
<proteinExistence type="predicted"/>
<feature type="region of interest" description="Disordered" evidence="1">
    <location>
        <begin position="150"/>
        <end position="206"/>
    </location>
</feature>
<evidence type="ECO:0000256" key="1">
    <source>
        <dbReference type="SAM" id="MobiDB-lite"/>
    </source>
</evidence>
<dbReference type="InterPro" id="IPR036390">
    <property type="entry name" value="WH_DNA-bd_sf"/>
</dbReference>
<gene>
    <name evidence="3" type="ORF">MPOL1434_LOCUS3580</name>
</gene>
<dbReference type="InterPro" id="IPR036388">
    <property type="entry name" value="WH-like_DNA-bd_sf"/>
</dbReference>